<evidence type="ECO:0000313" key="3">
    <source>
        <dbReference type="Proteomes" id="UP001206067"/>
    </source>
</evidence>
<organism evidence="2 3">
    <name type="scientific">Parerythrobacter lacustris</name>
    <dbReference type="NCBI Taxonomy" id="2969984"/>
    <lineage>
        <taxon>Bacteria</taxon>
        <taxon>Pseudomonadati</taxon>
        <taxon>Pseudomonadota</taxon>
        <taxon>Alphaproteobacteria</taxon>
        <taxon>Sphingomonadales</taxon>
        <taxon>Erythrobacteraceae</taxon>
        <taxon>Parerythrobacter</taxon>
    </lineage>
</organism>
<feature type="transmembrane region" description="Helical" evidence="1">
    <location>
        <begin position="21"/>
        <end position="39"/>
    </location>
</feature>
<reference evidence="2 3" key="1">
    <citation type="submission" date="2022-08" db="EMBL/GenBank/DDBJ databases">
        <title>Polyphasic taxonomy analysis of Qipengyuania sp.RS5-5.</title>
        <authorList>
            <person name="Xamxidin M."/>
            <person name="Wu M."/>
        </authorList>
    </citation>
    <scope>NUCLEOTIDE SEQUENCE [LARGE SCALE GENOMIC DNA]</scope>
    <source>
        <strain evidence="2 3">RS5-5</strain>
    </source>
</reference>
<gene>
    <name evidence="2" type="ORF">NSO95_11835</name>
</gene>
<keyword evidence="1" id="KW-0472">Membrane</keyword>
<protein>
    <submittedName>
        <fullName evidence="2">Uncharacterized protein</fullName>
    </submittedName>
</protein>
<evidence type="ECO:0000313" key="2">
    <source>
        <dbReference type="EMBL" id="MCR2834639.1"/>
    </source>
</evidence>
<keyword evidence="1" id="KW-0812">Transmembrane</keyword>
<proteinExistence type="predicted"/>
<dbReference type="RefSeq" id="WP_257596474.1">
    <property type="nucleotide sequence ID" value="NZ_JANKHH010000006.1"/>
</dbReference>
<comment type="caution">
    <text evidence="2">The sequence shown here is derived from an EMBL/GenBank/DDBJ whole genome shotgun (WGS) entry which is preliminary data.</text>
</comment>
<keyword evidence="3" id="KW-1185">Reference proteome</keyword>
<sequence>MEQQEPESYVGGFYGETVRALLINIPVVLFFVSAEYTSWLSQERPRQPDPANGFVQLNEFRGFKAYSTPAEALVSQWLSNLFWIALAASVALLWLRIYRRPGTPVFRPSEEGVPRPAEFATIVIVMVGIAYGIIAR</sequence>
<keyword evidence="1" id="KW-1133">Transmembrane helix</keyword>
<accession>A0ABT1XSL5</accession>
<dbReference type="EMBL" id="JANKHH010000006">
    <property type="protein sequence ID" value="MCR2834639.1"/>
    <property type="molecule type" value="Genomic_DNA"/>
</dbReference>
<dbReference type="Proteomes" id="UP001206067">
    <property type="component" value="Unassembled WGS sequence"/>
</dbReference>
<feature type="transmembrane region" description="Helical" evidence="1">
    <location>
        <begin position="77"/>
        <end position="95"/>
    </location>
</feature>
<name>A0ABT1XSL5_9SPHN</name>
<feature type="transmembrane region" description="Helical" evidence="1">
    <location>
        <begin position="116"/>
        <end position="134"/>
    </location>
</feature>
<evidence type="ECO:0000256" key="1">
    <source>
        <dbReference type="SAM" id="Phobius"/>
    </source>
</evidence>